<evidence type="ECO:0000256" key="2">
    <source>
        <dbReference type="ARBA" id="ARBA00022692"/>
    </source>
</evidence>
<dbReference type="SMART" id="SM00303">
    <property type="entry name" value="GPS"/>
    <property type="match status" value="1"/>
</dbReference>
<feature type="compositionally biased region" description="Low complexity" evidence="5">
    <location>
        <begin position="415"/>
        <end position="455"/>
    </location>
</feature>
<name>A0A6C0DSE1_9ZZZZ</name>
<evidence type="ECO:0000256" key="4">
    <source>
        <dbReference type="ARBA" id="ARBA00023136"/>
    </source>
</evidence>
<proteinExistence type="predicted"/>
<feature type="compositionally biased region" description="Polar residues" evidence="5">
    <location>
        <begin position="456"/>
        <end position="468"/>
    </location>
</feature>
<evidence type="ECO:0000313" key="7">
    <source>
        <dbReference type="EMBL" id="QHT19441.1"/>
    </source>
</evidence>
<organism evidence="7">
    <name type="scientific">viral metagenome</name>
    <dbReference type="NCBI Taxonomy" id="1070528"/>
    <lineage>
        <taxon>unclassified sequences</taxon>
        <taxon>metagenomes</taxon>
        <taxon>organismal metagenomes</taxon>
    </lineage>
</organism>
<feature type="transmembrane region" description="Helical" evidence="6">
    <location>
        <begin position="1028"/>
        <end position="1051"/>
    </location>
</feature>
<feature type="transmembrane region" description="Helical" evidence="6">
    <location>
        <begin position="1221"/>
        <end position="1241"/>
    </location>
</feature>
<feature type="transmembrane region" description="Helical" evidence="6">
    <location>
        <begin position="1063"/>
        <end position="1085"/>
    </location>
</feature>
<dbReference type="Pfam" id="PF01825">
    <property type="entry name" value="GPS"/>
    <property type="match status" value="1"/>
</dbReference>
<dbReference type="SUPFAM" id="SSF49854">
    <property type="entry name" value="Spermadhesin, CUB domain"/>
    <property type="match status" value="1"/>
</dbReference>
<protein>
    <submittedName>
        <fullName evidence="7">Uncharacterized protein</fullName>
    </submittedName>
</protein>
<feature type="region of interest" description="Disordered" evidence="5">
    <location>
        <begin position="108"/>
        <end position="154"/>
    </location>
</feature>
<comment type="subcellular location">
    <subcellularLocation>
        <location evidence="1">Membrane</location>
    </subcellularLocation>
</comment>
<keyword evidence="3 6" id="KW-1133">Transmembrane helix</keyword>
<sequence>MKHLLAALLIGRAAATACTGEVSTAADSCSAGQITPDCAWINTNRVSICNTLLTSWEIVNGNACQLQGASYGCLYSDTLSDTNQIFCCAAAAAATVTVSPTAASSKINSGTAAVSGSPISSRTSSGSLSLSLSPVGSRTSSGSHSISASPRGSSLASYSATATSTVFYTGLWVPHVQINYAAADIAQIGAMTLNQCKLRCWLNPLCGLIVANAPCSTMDLNSTDPDTVVCSECWLKLTSGWSIMPDTASSSFMLYERVYPSTRSGAATARSTGTARATATVVTGGTYDICALNGGSVSLPLVGSSVTVITNTATTYVNNLICGFTVRGGNEATTYIVEPLLVSTEAGFDFFYVRNAFNVIMATYQGTGSGGAVTITSPTLALQFVSDVSNVGTGVQLRITLGVQSSSGSVRETSSPRASFSVSRSSSVSGSISDSVRGTLSLHVSPSSSQSSSVSGRLTDSPGWTLTPQVSPSSSQSSGLSASASVSPSISVTPLMSVSPLPSYSASHSSSLSGSGSVSASQSPSDSSSLSSSLSGLPTSSLMGSRSSLITASISGSGSQSDRATVSNVATLSRSSHSTRSLESMTAANSRSVSYSPSSHTTASASGARSASPSASPIIKRLAGPPPTLPTNLSSLSMGQINGLFGTLALYDPTMIHDSLQKLGMAGLTAGGGAPLSISTDAFVMQIAPIAAGAGALVTEGVKVGLPPLKSVFPDAAGASLINWVTTPYTDSSQALPDSPTISLTLLNSGGGSIAVSNLSTPISLSMDLNLAADDWRLQVPPTYFVRCDIGQILVQTGSVYSVFTGGVVYPDGVVSVPCIQNIWYNHTCSAGAFLNITCPAPIVTQRCLYWNTNLSTWSSDGCVAIGGNYKTLTCHCTHLTDFSARIDAVVADNKAVFANAAAVYSLEGLIRYAAWYGIFGGIALVTVMLGAIVCRIDYFSTVKYIKALISNRYLVDILQLAPNLPIYIYDDLSTMHEMTKSRGHRRQRSALVVRETEPPKLTLCQRILQQHNRISFFFRYDPRLNRIFRLLSLAVIQFHSLFVTALLYGFTYAGGPMAWYDIVLLSIITTGLNLPVLRLLLWSVNSIGALEFRFLYPVLYAEYHRRVEFERVALIYLANKHASAHTAAVADNGDIMAAVADAEHMDADNDDIGDVLLDYLFMYLLCCFSRKRAEEEDLSDLSQRQLLKRMALNIRESYPYIEAFRTNWGWLPCQTWQGTAFIIGCLGWLAWCLNYLLLFASAHNQSTGEQILTSYAISELSTVFLSQPLIITFMVGLYWTVNRFKAYIPDRVRRLLLVNSVGRIPSLFYFSDPWVKQTKTAFTSEFAYNIFVKCPAAVSGTNELAYAPMKAAANTIGDDAAAADTVARHESQEIASLYMRMITVWKEIQESGR</sequence>
<keyword evidence="4 6" id="KW-0472">Membrane</keyword>
<feature type="compositionally biased region" description="Low complexity" evidence="5">
    <location>
        <begin position="571"/>
        <end position="616"/>
    </location>
</feature>
<feature type="region of interest" description="Disordered" evidence="5">
    <location>
        <begin position="503"/>
        <end position="540"/>
    </location>
</feature>
<evidence type="ECO:0000256" key="5">
    <source>
        <dbReference type="SAM" id="MobiDB-lite"/>
    </source>
</evidence>
<dbReference type="InterPro" id="IPR035914">
    <property type="entry name" value="Sperma_CUB_dom_sf"/>
</dbReference>
<feature type="transmembrane region" description="Helical" evidence="6">
    <location>
        <begin position="1261"/>
        <end position="1282"/>
    </location>
</feature>
<dbReference type="GO" id="GO:0016020">
    <property type="term" value="C:membrane"/>
    <property type="evidence" value="ECO:0007669"/>
    <property type="project" value="UniProtKB-SubCell"/>
</dbReference>
<reference evidence="7" key="1">
    <citation type="journal article" date="2020" name="Nature">
        <title>Giant virus diversity and host interactions through global metagenomics.</title>
        <authorList>
            <person name="Schulz F."/>
            <person name="Roux S."/>
            <person name="Paez-Espino D."/>
            <person name="Jungbluth S."/>
            <person name="Walsh D.A."/>
            <person name="Denef V.J."/>
            <person name="McMahon K.D."/>
            <person name="Konstantinidis K.T."/>
            <person name="Eloe-Fadrosh E.A."/>
            <person name="Kyrpides N.C."/>
            <person name="Woyke T."/>
        </authorList>
    </citation>
    <scope>NUCLEOTIDE SEQUENCE</scope>
    <source>
        <strain evidence="7">GVMAG-M-3300023174-57</strain>
    </source>
</reference>
<dbReference type="InterPro" id="IPR046338">
    <property type="entry name" value="GAIN_dom_sf"/>
</dbReference>
<feature type="transmembrane region" description="Helical" evidence="6">
    <location>
        <begin position="914"/>
        <end position="937"/>
    </location>
</feature>
<accession>A0A6C0DSE1</accession>
<feature type="compositionally biased region" description="Low complexity" evidence="5">
    <location>
        <begin position="469"/>
        <end position="483"/>
    </location>
</feature>
<dbReference type="Gene3D" id="2.60.220.50">
    <property type="match status" value="1"/>
</dbReference>
<evidence type="ECO:0000256" key="1">
    <source>
        <dbReference type="ARBA" id="ARBA00004370"/>
    </source>
</evidence>
<keyword evidence="2 6" id="KW-0812">Transmembrane</keyword>
<feature type="region of interest" description="Disordered" evidence="5">
    <location>
        <begin position="406"/>
        <end position="483"/>
    </location>
</feature>
<dbReference type="InterPro" id="IPR000203">
    <property type="entry name" value="GPS"/>
</dbReference>
<dbReference type="EMBL" id="MN739666">
    <property type="protein sequence ID" value="QHT19441.1"/>
    <property type="molecule type" value="Genomic_DNA"/>
</dbReference>
<feature type="region of interest" description="Disordered" evidence="5">
    <location>
        <begin position="553"/>
        <end position="626"/>
    </location>
</feature>
<feature type="compositionally biased region" description="Polar residues" evidence="5">
    <location>
        <begin position="553"/>
        <end position="570"/>
    </location>
</feature>
<feature type="compositionally biased region" description="Low complexity" evidence="5">
    <location>
        <begin position="114"/>
        <end position="154"/>
    </location>
</feature>
<evidence type="ECO:0000256" key="6">
    <source>
        <dbReference type="SAM" id="Phobius"/>
    </source>
</evidence>
<evidence type="ECO:0000256" key="3">
    <source>
        <dbReference type="ARBA" id="ARBA00022989"/>
    </source>
</evidence>